<dbReference type="PRINTS" id="PR00109">
    <property type="entry name" value="TYRKINASE"/>
</dbReference>
<feature type="binding site" evidence="4">
    <location>
        <position position="67"/>
    </location>
    <ligand>
        <name>ATP</name>
        <dbReference type="ChEBI" id="CHEBI:30616"/>
    </ligand>
</feature>
<keyword evidence="1 5" id="KW-0723">Serine/threonine-protein kinase</keyword>
<dbReference type="SUPFAM" id="SSF56112">
    <property type="entry name" value="Protein kinase-like (PK-like)"/>
    <property type="match status" value="1"/>
</dbReference>
<dbReference type="Pfam" id="PF00069">
    <property type="entry name" value="Pkinase"/>
    <property type="match status" value="1"/>
</dbReference>
<dbReference type="PROSITE" id="PS00108">
    <property type="entry name" value="PROTEIN_KINASE_ST"/>
    <property type="match status" value="1"/>
</dbReference>
<organism evidence="7 8">
    <name type="scientific">Collybia nuda</name>
    <dbReference type="NCBI Taxonomy" id="64659"/>
    <lineage>
        <taxon>Eukaryota</taxon>
        <taxon>Fungi</taxon>
        <taxon>Dikarya</taxon>
        <taxon>Basidiomycota</taxon>
        <taxon>Agaricomycotina</taxon>
        <taxon>Agaricomycetes</taxon>
        <taxon>Agaricomycetidae</taxon>
        <taxon>Agaricales</taxon>
        <taxon>Tricholomatineae</taxon>
        <taxon>Clitocybaceae</taxon>
        <taxon>Collybia</taxon>
    </lineage>
</organism>
<dbReference type="GO" id="GO:0004674">
    <property type="term" value="F:protein serine/threonine kinase activity"/>
    <property type="evidence" value="ECO:0007669"/>
    <property type="project" value="UniProtKB-KW"/>
</dbReference>
<sequence length="299" mass="33859">MPRVYLHHSQYPMSNPTRHLNFDTEQRPCKDLTGTVTKTKEYSVGYGGFSDVYEGVFNGTKDYVAIKIFRGIHTNKTELEHITKRINRETYVWQKLNHKNVLKFLGVCTDLYASSALISPFCDAGSVKEYVKEHPDVNRSVMIFGIAEGLAYLHQKNVLHGDLKPQNILIGKHGEPLICDFGQSKLCHIRGFTTRFAGSYHYVAPELVPKEGEPKITKESDVYSFGIVGMELITDKAPFDTSKTDAEVISKVQAGDHPAKGRKIPHAYELTWSVLENCWGREPESRIAMNSVIERLPRQ</sequence>
<evidence type="ECO:0000256" key="3">
    <source>
        <dbReference type="ARBA" id="ARBA00022840"/>
    </source>
</evidence>
<keyword evidence="7" id="KW-0418">Kinase</keyword>
<evidence type="ECO:0000256" key="2">
    <source>
        <dbReference type="ARBA" id="ARBA00022741"/>
    </source>
</evidence>
<dbReference type="InterPro" id="IPR008271">
    <property type="entry name" value="Ser/Thr_kinase_AS"/>
</dbReference>
<protein>
    <submittedName>
        <fullName evidence="7">TKL/TKL-ccin protein kinase</fullName>
    </submittedName>
</protein>
<dbReference type="AlphaFoldDB" id="A0A9P5Y5V8"/>
<dbReference type="InterPro" id="IPR001245">
    <property type="entry name" value="Ser-Thr/Tyr_kinase_cat_dom"/>
</dbReference>
<dbReference type="InterPro" id="IPR000719">
    <property type="entry name" value="Prot_kinase_dom"/>
</dbReference>
<evidence type="ECO:0000313" key="7">
    <source>
        <dbReference type="EMBL" id="KAF9462794.1"/>
    </source>
</evidence>
<feature type="domain" description="Protein kinase" evidence="6">
    <location>
        <begin position="38"/>
        <end position="299"/>
    </location>
</feature>
<dbReference type="PIRSF" id="PIRSF000654">
    <property type="entry name" value="Integrin-linked_kinase"/>
    <property type="match status" value="1"/>
</dbReference>
<keyword evidence="8" id="KW-1185">Reference proteome</keyword>
<dbReference type="EMBL" id="MU150268">
    <property type="protein sequence ID" value="KAF9462794.1"/>
    <property type="molecule type" value="Genomic_DNA"/>
</dbReference>
<evidence type="ECO:0000256" key="1">
    <source>
        <dbReference type="ARBA" id="ARBA00022527"/>
    </source>
</evidence>
<gene>
    <name evidence="7" type="ORF">BDZ94DRAFT_697126</name>
</gene>
<keyword evidence="2 4" id="KW-0547">Nucleotide-binding</keyword>
<dbReference type="InterPro" id="IPR051681">
    <property type="entry name" value="Ser/Thr_Kinases-Pseudokinases"/>
</dbReference>
<dbReference type="GO" id="GO:0005524">
    <property type="term" value="F:ATP binding"/>
    <property type="evidence" value="ECO:0007669"/>
    <property type="project" value="UniProtKB-UniRule"/>
</dbReference>
<keyword evidence="7" id="KW-0808">Transferase</keyword>
<dbReference type="InterPro" id="IPR017441">
    <property type="entry name" value="Protein_kinase_ATP_BS"/>
</dbReference>
<dbReference type="SMART" id="SM00220">
    <property type="entry name" value="S_TKc"/>
    <property type="match status" value="1"/>
</dbReference>
<dbReference type="InterPro" id="IPR011009">
    <property type="entry name" value="Kinase-like_dom_sf"/>
</dbReference>
<evidence type="ECO:0000259" key="6">
    <source>
        <dbReference type="PROSITE" id="PS50011"/>
    </source>
</evidence>
<evidence type="ECO:0000313" key="8">
    <source>
        <dbReference type="Proteomes" id="UP000807353"/>
    </source>
</evidence>
<dbReference type="PROSITE" id="PS00107">
    <property type="entry name" value="PROTEIN_KINASE_ATP"/>
    <property type="match status" value="1"/>
</dbReference>
<comment type="similarity">
    <text evidence="5">Belongs to the protein kinase superfamily.</text>
</comment>
<proteinExistence type="inferred from homology"/>
<evidence type="ECO:0000256" key="4">
    <source>
        <dbReference type="PROSITE-ProRule" id="PRU10141"/>
    </source>
</evidence>
<dbReference type="Gene3D" id="1.10.510.10">
    <property type="entry name" value="Transferase(Phosphotransferase) domain 1"/>
    <property type="match status" value="1"/>
</dbReference>
<dbReference type="PROSITE" id="PS50011">
    <property type="entry name" value="PROTEIN_KINASE_DOM"/>
    <property type="match status" value="1"/>
</dbReference>
<dbReference type="OrthoDB" id="5966500at2759"/>
<name>A0A9P5Y5V8_9AGAR</name>
<comment type="caution">
    <text evidence="7">The sequence shown here is derived from an EMBL/GenBank/DDBJ whole genome shotgun (WGS) entry which is preliminary data.</text>
</comment>
<reference evidence="7" key="1">
    <citation type="submission" date="2020-11" db="EMBL/GenBank/DDBJ databases">
        <authorList>
            <consortium name="DOE Joint Genome Institute"/>
            <person name="Ahrendt S."/>
            <person name="Riley R."/>
            <person name="Andreopoulos W."/>
            <person name="Labutti K."/>
            <person name="Pangilinan J."/>
            <person name="Ruiz-Duenas F.J."/>
            <person name="Barrasa J.M."/>
            <person name="Sanchez-Garcia M."/>
            <person name="Camarero S."/>
            <person name="Miyauchi S."/>
            <person name="Serrano A."/>
            <person name="Linde D."/>
            <person name="Babiker R."/>
            <person name="Drula E."/>
            <person name="Ayuso-Fernandez I."/>
            <person name="Pacheco R."/>
            <person name="Padilla G."/>
            <person name="Ferreira P."/>
            <person name="Barriuso J."/>
            <person name="Kellner H."/>
            <person name="Castanera R."/>
            <person name="Alfaro M."/>
            <person name="Ramirez L."/>
            <person name="Pisabarro A.G."/>
            <person name="Kuo A."/>
            <person name="Tritt A."/>
            <person name="Lipzen A."/>
            <person name="He G."/>
            <person name="Yan M."/>
            <person name="Ng V."/>
            <person name="Cullen D."/>
            <person name="Martin F."/>
            <person name="Rosso M.-N."/>
            <person name="Henrissat B."/>
            <person name="Hibbett D."/>
            <person name="Martinez A.T."/>
            <person name="Grigoriev I.V."/>
        </authorList>
    </citation>
    <scope>NUCLEOTIDE SEQUENCE</scope>
    <source>
        <strain evidence="7">CBS 247.69</strain>
    </source>
</reference>
<keyword evidence="3 4" id="KW-0067">ATP-binding</keyword>
<accession>A0A9P5Y5V8</accession>
<dbReference type="Proteomes" id="UP000807353">
    <property type="component" value="Unassembled WGS sequence"/>
</dbReference>
<evidence type="ECO:0000256" key="5">
    <source>
        <dbReference type="RuleBase" id="RU000304"/>
    </source>
</evidence>
<dbReference type="PANTHER" id="PTHR44329">
    <property type="entry name" value="SERINE/THREONINE-PROTEIN KINASE TNNI3K-RELATED"/>
    <property type="match status" value="1"/>
</dbReference>